<dbReference type="InterPro" id="IPR001296">
    <property type="entry name" value="Glyco_trans_1"/>
</dbReference>
<evidence type="ECO:0000256" key="4">
    <source>
        <dbReference type="ARBA" id="ARBA00022679"/>
    </source>
</evidence>
<evidence type="ECO:0000259" key="7">
    <source>
        <dbReference type="Pfam" id="PF05116"/>
    </source>
</evidence>
<accession>A0A915U1D0</accession>
<dbReference type="EMBL" id="AP024233">
    <property type="protein sequence ID" value="BCO08717.1"/>
    <property type="molecule type" value="Genomic_DNA"/>
</dbReference>
<keyword evidence="3" id="KW-0328">Glycosyltransferase</keyword>
<evidence type="ECO:0000259" key="6">
    <source>
        <dbReference type="Pfam" id="PF00534"/>
    </source>
</evidence>
<dbReference type="InterPro" id="IPR028098">
    <property type="entry name" value="Glyco_trans_4-like_N"/>
</dbReference>
<evidence type="ECO:0000256" key="2">
    <source>
        <dbReference type="ARBA" id="ARBA00012536"/>
    </source>
</evidence>
<keyword evidence="4" id="KW-0808">Transferase</keyword>
<dbReference type="GO" id="GO:0046524">
    <property type="term" value="F:sucrose-phosphate synthase activity"/>
    <property type="evidence" value="ECO:0007669"/>
    <property type="project" value="UniProtKB-EC"/>
</dbReference>
<evidence type="ECO:0000313" key="10">
    <source>
        <dbReference type="Proteomes" id="UP001063350"/>
    </source>
</evidence>
<evidence type="ECO:0000313" key="9">
    <source>
        <dbReference type="EMBL" id="BCO08717.1"/>
    </source>
</evidence>
<dbReference type="SFLD" id="SFLDS00003">
    <property type="entry name" value="Haloacid_Dehalogenase"/>
    <property type="match status" value="1"/>
</dbReference>
<dbReference type="InterPro" id="IPR012821">
    <property type="entry name" value="Sucrose_P_synth_Pase-like_dom"/>
</dbReference>
<sequence>MKYVLDLARTLGEHDDVVQVDLVTRLIDDKTVGSDYARPIEPLSEKARIVRIQCGGKKYIRKELLWPHLEEFIDRVIRFIKLQNRVPDVFHGHYADGGYVAMELATAFDAPFIFTGHSLGRNKKAKLQADGLGEARINRQYKIDTRIQVEEEIMRRADLIITSTQQEIDQQYGLYENGSHDRFAVIPPGIDLDTFYPFYDLQLDSDLFNEEVKQIRFTLFNELHRFWAHPEKPFILALCRPDHRKNITGLLEAYGTSQELRTIANLAVFAGIRSNITTMEENEQAVLTDMLLQMDRYDLYGKLAIPKKNDFATEVPELYRICAESRGVFVNPALVEPFGLTLIEASACGLPIVATNDGGPAEIVANCDNGILVDAAKPEEIARALQSILVDDAKWTQFSNNGINGVRQHYSWRAHGEKTMQRIRPLLPEVIYPAKQAEPRAMYQAPVSFGRRLMNVEHLMITDIDNTLVGDKKSMMDLFSLLQEHRDDMAWGVATGRSLELTIEAMTEHNFLMPDILICSVGTEIYYGPDLRHDKGWQQHISWQWKPEKIKAALAPFDFLVFQEAEGQRSHKISYYLEEKENRLAMVRERLQEMKLRCQVIYSHGQFLDILPLRASKGKAINYLRYKFDFSPRHVMVAGDSGNDEDMISGPARGLVVGNHSQELESLRGKANIYFSKANYAAGIIDGLKHYGLI</sequence>
<dbReference type="Pfam" id="PF00534">
    <property type="entry name" value="Glycos_transf_1"/>
    <property type="match status" value="1"/>
</dbReference>
<protein>
    <recommendedName>
        <fullName evidence="2">sucrose-phosphate synthase</fullName>
        <ecNumber evidence="2">2.4.1.14</ecNumber>
    </recommendedName>
</protein>
<dbReference type="NCBIfam" id="TIGR01484">
    <property type="entry name" value="HAD-SF-IIB"/>
    <property type="match status" value="1"/>
</dbReference>
<dbReference type="Gene3D" id="3.40.50.2000">
    <property type="entry name" value="Glycogen Phosphorylase B"/>
    <property type="match status" value="2"/>
</dbReference>
<evidence type="ECO:0000259" key="8">
    <source>
        <dbReference type="Pfam" id="PF13579"/>
    </source>
</evidence>
<organism evidence="9 10">
    <name type="scientific">Desulfolithobacter dissulfuricans</name>
    <dbReference type="NCBI Taxonomy" id="2795293"/>
    <lineage>
        <taxon>Bacteria</taxon>
        <taxon>Pseudomonadati</taxon>
        <taxon>Thermodesulfobacteriota</taxon>
        <taxon>Desulfobulbia</taxon>
        <taxon>Desulfobulbales</taxon>
        <taxon>Desulfobulbaceae</taxon>
        <taxon>Desulfolithobacter</taxon>
    </lineage>
</organism>
<dbReference type="Pfam" id="PF05116">
    <property type="entry name" value="S6PP"/>
    <property type="match status" value="1"/>
</dbReference>
<dbReference type="InterPro" id="IPR006379">
    <property type="entry name" value="HAD-SF_hydro_IIB"/>
</dbReference>
<comment type="catalytic activity">
    <reaction evidence="5">
        <text>beta-D-fructose 6-phosphate + UDP-alpha-D-glucose = sucrose 6(F)-phosphate + UDP + H(+)</text>
        <dbReference type="Rhea" id="RHEA:22172"/>
        <dbReference type="ChEBI" id="CHEBI:15378"/>
        <dbReference type="ChEBI" id="CHEBI:57634"/>
        <dbReference type="ChEBI" id="CHEBI:57723"/>
        <dbReference type="ChEBI" id="CHEBI:58223"/>
        <dbReference type="ChEBI" id="CHEBI:58885"/>
        <dbReference type="EC" id="2.4.1.14"/>
    </reaction>
</comment>
<dbReference type="GO" id="GO:0016791">
    <property type="term" value="F:phosphatase activity"/>
    <property type="evidence" value="ECO:0007669"/>
    <property type="project" value="UniProtKB-ARBA"/>
</dbReference>
<dbReference type="EC" id="2.4.1.14" evidence="2"/>
<dbReference type="Proteomes" id="UP001063350">
    <property type="component" value="Chromosome"/>
</dbReference>
<feature type="domain" description="Glycosyltransferase subfamily 4-like N-terminal" evidence="8">
    <location>
        <begin position="3"/>
        <end position="189"/>
    </location>
</feature>
<dbReference type="InterPro" id="IPR044161">
    <property type="entry name" value="SPS"/>
</dbReference>
<dbReference type="SUPFAM" id="SSF53756">
    <property type="entry name" value="UDP-Glycosyltransferase/glycogen phosphorylase"/>
    <property type="match status" value="1"/>
</dbReference>
<dbReference type="PANTHER" id="PTHR46039">
    <property type="entry name" value="SUCROSE-PHOSPHATE SYNTHASE 3-RELATED"/>
    <property type="match status" value="1"/>
</dbReference>
<gene>
    <name evidence="9" type="primary">sps</name>
    <name evidence="9" type="ORF">GF1_10930</name>
</gene>
<dbReference type="InterPro" id="IPR023214">
    <property type="entry name" value="HAD_sf"/>
</dbReference>
<dbReference type="Gene3D" id="3.40.50.1000">
    <property type="entry name" value="HAD superfamily/HAD-like"/>
    <property type="match status" value="1"/>
</dbReference>
<proteinExistence type="inferred from homology"/>
<dbReference type="KEGG" id="ddu:GF1_10930"/>
<dbReference type="InterPro" id="IPR036412">
    <property type="entry name" value="HAD-like_sf"/>
</dbReference>
<dbReference type="Gene3D" id="3.90.1070.10">
    <property type="match status" value="1"/>
</dbReference>
<feature type="domain" description="Glycosyl transferase family 1" evidence="6">
    <location>
        <begin position="226"/>
        <end position="403"/>
    </location>
</feature>
<dbReference type="SFLD" id="SFLDG01141">
    <property type="entry name" value="C2.B.1:_Sucrose_Phosphatase_Li"/>
    <property type="match status" value="1"/>
</dbReference>
<dbReference type="PANTHER" id="PTHR46039:SF5">
    <property type="entry name" value="SUCROSE-PHOSPHATE SYNTHASE 3-RELATED"/>
    <property type="match status" value="1"/>
</dbReference>
<dbReference type="AlphaFoldDB" id="A0A915U1D0"/>
<comment type="similarity">
    <text evidence="1">Belongs to the glycosyltransferase 1 family.</text>
</comment>
<dbReference type="NCBIfam" id="TIGR02471">
    <property type="entry name" value="sucr_syn_bact_C"/>
    <property type="match status" value="1"/>
</dbReference>
<dbReference type="SUPFAM" id="SSF56784">
    <property type="entry name" value="HAD-like"/>
    <property type="match status" value="1"/>
</dbReference>
<feature type="domain" description="Sucrose phosphatase-like" evidence="7">
    <location>
        <begin position="458"/>
        <end position="692"/>
    </location>
</feature>
<keyword evidence="10" id="KW-1185">Reference proteome</keyword>
<dbReference type="InterPro" id="IPR006380">
    <property type="entry name" value="SPP-like_dom"/>
</dbReference>
<dbReference type="Pfam" id="PF13579">
    <property type="entry name" value="Glyco_trans_4_4"/>
    <property type="match status" value="1"/>
</dbReference>
<evidence type="ECO:0000256" key="5">
    <source>
        <dbReference type="ARBA" id="ARBA00047471"/>
    </source>
</evidence>
<name>A0A915U1D0_9BACT</name>
<reference evidence="9" key="1">
    <citation type="submission" date="2020-12" db="EMBL/GenBank/DDBJ databases">
        <title>Desulfobium dissulfuricans gen. nov., sp. nov., a novel mesophilic, sulfate-reducing bacterium isolated from a deep-sea hydrothermal vent.</title>
        <authorList>
            <person name="Hashimoto Y."/>
            <person name="Tame A."/>
            <person name="Sawayama S."/>
            <person name="Miyazaki J."/>
            <person name="Takai K."/>
            <person name="Nakagawa S."/>
        </authorList>
    </citation>
    <scope>NUCLEOTIDE SEQUENCE</scope>
    <source>
        <strain evidence="9">GF1</strain>
    </source>
</reference>
<dbReference type="SFLD" id="SFLDG01140">
    <property type="entry name" value="C2.B:_Phosphomannomutase_and_P"/>
    <property type="match status" value="1"/>
</dbReference>
<evidence type="ECO:0000256" key="3">
    <source>
        <dbReference type="ARBA" id="ARBA00022676"/>
    </source>
</evidence>
<evidence type="ECO:0000256" key="1">
    <source>
        <dbReference type="ARBA" id="ARBA00006530"/>
    </source>
</evidence>